<protein>
    <recommendedName>
        <fullName evidence="7">SAM-dependent MTase RsmB/NOP-type domain-containing protein</fullName>
    </recommendedName>
</protein>
<comment type="similarity">
    <text evidence="6">Belongs to the class I-like SAM-binding methyltransferase superfamily. RsmB/NOP family.</text>
</comment>
<evidence type="ECO:0000256" key="3">
    <source>
        <dbReference type="ARBA" id="ARBA00022679"/>
    </source>
</evidence>
<keyword evidence="2 6" id="KW-0489">Methyltransferase</keyword>
<dbReference type="AlphaFoldDB" id="A0A0P6XJL7"/>
<name>A0A0P6XJL7_9CHLR</name>
<dbReference type="PANTHER" id="PTHR22807:SF30">
    <property type="entry name" value="28S RRNA (CYTOSINE(4447)-C(5))-METHYLTRANSFERASE-RELATED"/>
    <property type="match status" value="1"/>
</dbReference>
<dbReference type="EMBL" id="LGCL01000041">
    <property type="protein sequence ID" value="KPL71480.1"/>
    <property type="molecule type" value="Genomic_DNA"/>
</dbReference>
<sequence>MARRKKKNTSPLPSQSAEQAALQRFAPLLDEQDYAALLQDLERPLSTAIRANPLKADPQADAARWAQQYGWRLDPVPFCPTGWWVSEAQTPPSQTIEHRMGAYYIQDAASMLPVELFDLRPDPEQLILDLAASPGGKTTHLISRAGDQGLVLANDASRERITALRLVLQNWGSLNQAVLRFQAEQYGRWFPETFDRVLLDAPCSMQGLRTSESHPSRPISDREVQQLARRQTRMLESALQALKTGGQVVYSTCTLTPEEDELVLDALLKEYPGGLRVEDTRARLPLPAPALRRVGEQLLDGQVSGAARIWPHRYHTAGFFAALITKTGPIGRREAQPPERPLEVFGLDALDADELDDLAARFNDEYGFNLHAMLQENRCELRQKGAAVFIVPELYTRHFASLPFQSLGMMLGEFSPDGFVPSHEWLARFYRFFAGGRVRLDSGQAQAWLRGEDASVQPGGVPVLAVIDEQGRYIGRGKYSDGKLKNLLPRRLVWMQA</sequence>
<accession>A0A0P6XJL7</accession>
<feature type="domain" description="SAM-dependent MTase RsmB/NOP-type" evidence="7">
    <location>
        <begin position="37"/>
        <end position="327"/>
    </location>
</feature>
<dbReference type="Gene3D" id="3.40.50.150">
    <property type="entry name" value="Vaccinia Virus protein VP39"/>
    <property type="match status" value="1"/>
</dbReference>
<dbReference type="GO" id="GO:0070475">
    <property type="term" value="P:rRNA base methylation"/>
    <property type="evidence" value="ECO:0007669"/>
    <property type="project" value="TreeGrafter"/>
</dbReference>
<comment type="caution">
    <text evidence="6">Lacks conserved residue(s) required for the propagation of feature annotation.</text>
</comment>
<dbReference type="Pfam" id="PF17125">
    <property type="entry name" value="Methyltr_RsmF_N"/>
    <property type="match status" value="1"/>
</dbReference>
<evidence type="ECO:0000256" key="4">
    <source>
        <dbReference type="ARBA" id="ARBA00022691"/>
    </source>
</evidence>
<dbReference type="InterPro" id="IPR001678">
    <property type="entry name" value="MeTrfase_RsmB-F_NOP2_dom"/>
</dbReference>
<evidence type="ECO:0000256" key="6">
    <source>
        <dbReference type="PROSITE-ProRule" id="PRU01023"/>
    </source>
</evidence>
<dbReference type="PANTHER" id="PTHR22807">
    <property type="entry name" value="NOP2 YEAST -RELATED NOL1/NOP2/FMU SUN DOMAIN-CONTAINING"/>
    <property type="match status" value="1"/>
</dbReference>
<dbReference type="Gene3D" id="3.10.450.720">
    <property type="match status" value="1"/>
</dbReference>
<feature type="active site" description="Nucleophile" evidence="6">
    <location>
        <position position="253"/>
    </location>
</feature>
<dbReference type="PRINTS" id="PR02008">
    <property type="entry name" value="RCMTFAMILY"/>
</dbReference>
<dbReference type="CDD" id="cd02440">
    <property type="entry name" value="AdoMet_MTases"/>
    <property type="match status" value="1"/>
</dbReference>
<evidence type="ECO:0000256" key="5">
    <source>
        <dbReference type="ARBA" id="ARBA00022884"/>
    </source>
</evidence>
<keyword evidence="3 6" id="KW-0808">Transferase</keyword>
<dbReference type="GO" id="GO:0003723">
    <property type="term" value="F:RNA binding"/>
    <property type="evidence" value="ECO:0007669"/>
    <property type="project" value="UniProtKB-UniRule"/>
</dbReference>
<reference evidence="8 9" key="1">
    <citation type="submission" date="2015-07" db="EMBL/GenBank/DDBJ databases">
        <title>Genome sequence of Ornatilinea apprima DSM 23815.</title>
        <authorList>
            <person name="Hemp J."/>
            <person name="Ward L.M."/>
            <person name="Pace L.A."/>
            <person name="Fischer W.W."/>
        </authorList>
    </citation>
    <scope>NUCLEOTIDE SEQUENCE [LARGE SCALE GENOMIC DNA]</scope>
    <source>
        <strain evidence="8 9">P3M-1</strain>
    </source>
</reference>
<gene>
    <name evidence="8" type="ORF">ADN00_17530</name>
</gene>
<proteinExistence type="inferred from homology"/>
<evidence type="ECO:0000313" key="9">
    <source>
        <dbReference type="Proteomes" id="UP000050417"/>
    </source>
</evidence>
<evidence type="ECO:0000259" key="7">
    <source>
        <dbReference type="PROSITE" id="PS51686"/>
    </source>
</evidence>
<evidence type="ECO:0000313" key="8">
    <source>
        <dbReference type="EMBL" id="KPL71480.1"/>
    </source>
</evidence>
<dbReference type="GO" id="GO:0009383">
    <property type="term" value="F:rRNA (cytosine-C5-)-methyltransferase activity"/>
    <property type="evidence" value="ECO:0007669"/>
    <property type="project" value="TreeGrafter"/>
</dbReference>
<dbReference type="InterPro" id="IPR023267">
    <property type="entry name" value="RCMT"/>
</dbReference>
<comment type="caution">
    <text evidence="8">The sequence shown here is derived from an EMBL/GenBank/DDBJ whole genome shotgun (WGS) entry which is preliminary data.</text>
</comment>
<keyword evidence="4 6" id="KW-0949">S-adenosyl-L-methionine</keyword>
<dbReference type="STRING" id="1134406.ADN00_17530"/>
<dbReference type="InterPro" id="IPR031341">
    <property type="entry name" value="Methyltr_RsmF_N"/>
</dbReference>
<dbReference type="Pfam" id="PF01189">
    <property type="entry name" value="Methyltr_RsmB-F"/>
    <property type="match status" value="1"/>
</dbReference>
<feature type="binding site" evidence="6">
    <location>
        <position position="155"/>
    </location>
    <ligand>
        <name>S-adenosyl-L-methionine</name>
        <dbReference type="ChEBI" id="CHEBI:59789"/>
    </ligand>
</feature>
<dbReference type="RefSeq" id="WP_075064345.1">
    <property type="nucleotide sequence ID" value="NZ_LGCL01000041.1"/>
</dbReference>
<dbReference type="InterPro" id="IPR049560">
    <property type="entry name" value="MeTrfase_RsmB-F_NOP2_cat"/>
</dbReference>
<evidence type="ECO:0000256" key="1">
    <source>
        <dbReference type="ARBA" id="ARBA00022490"/>
    </source>
</evidence>
<feature type="binding site" evidence="6">
    <location>
        <position position="200"/>
    </location>
    <ligand>
        <name>S-adenosyl-L-methionine</name>
        <dbReference type="ChEBI" id="CHEBI:59789"/>
    </ligand>
</feature>
<keyword evidence="1" id="KW-0963">Cytoplasm</keyword>
<keyword evidence="5 6" id="KW-0694">RNA-binding</keyword>
<organism evidence="8 9">
    <name type="scientific">Ornatilinea apprima</name>
    <dbReference type="NCBI Taxonomy" id="1134406"/>
    <lineage>
        <taxon>Bacteria</taxon>
        <taxon>Bacillati</taxon>
        <taxon>Chloroflexota</taxon>
        <taxon>Anaerolineae</taxon>
        <taxon>Anaerolineales</taxon>
        <taxon>Anaerolineaceae</taxon>
        <taxon>Ornatilinea</taxon>
    </lineage>
</organism>
<keyword evidence="9" id="KW-1185">Reference proteome</keyword>
<dbReference type="InterPro" id="IPR029063">
    <property type="entry name" value="SAM-dependent_MTases_sf"/>
</dbReference>
<evidence type="ECO:0000256" key="2">
    <source>
        <dbReference type="ARBA" id="ARBA00022603"/>
    </source>
</evidence>
<dbReference type="PROSITE" id="PS51686">
    <property type="entry name" value="SAM_MT_RSMB_NOP"/>
    <property type="match status" value="1"/>
</dbReference>
<dbReference type="OrthoDB" id="9810297at2"/>
<dbReference type="SUPFAM" id="SSF53335">
    <property type="entry name" value="S-adenosyl-L-methionine-dependent methyltransferases"/>
    <property type="match status" value="1"/>
</dbReference>
<dbReference type="Proteomes" id="UP000050417">
    <property type="component" value="Unassembled WGS sequence"/>
</dbReference>